<dbReference type="InterPro" id="IPR016134">
    <property type="entry name" value="Dockerin_dom"/>
</dbReference>
<gene>
    <name evidence="2" type="ORF">METZ01_LOCUS196355</name>
</gene>
<sequence>ADLRTSGETAVSYEATLDWPADAFSFVSVVQDSSAGTAGTFTVDTSQVSEGKVSVSALDGSQLTESMSGMFDLNLSATPKVARGEVSEVKVEIGKMDDPDSQSLLNKMHVVPFSLCVDTSPLGDLTGDSSVGALDAVQILRSLVYLELQSGSTIAMGDVTGDGTVGVADAAQILRHIVDLPLPSDSRVDRSTVRTCPPS</sequence>
<dbReference type="AlphaFoldDB" id="A0A382E0K6"/>
<dbReference type="EMBL" id="UINC01041770">
    <property type="protein sequence ID" value="SVB43501.1"/>
    <property type="molecule type" value="Genomic_DNA"/>
</dbReference>
<dbReference type="GO" id="GO:0000272">
    <property type="term" value="P:polysaccharide catabolic process"/>
    <property type="evidence" value="ECO:0007669"/>
    <property type="project" value="InterPro"/>
</dbReference>
<dbReference type="GO" id="GO:0004553">
    <property type="term" value="F:hydrolase activity, hydrolyzing O-glycosyl compounds"/>
    <property type="evidence" value="ECO:0007669"/>
    <property type="project" value="InterPro"/>
</dbReference>
<evidence type="ECO:0000259" key="1">
    <source>
        <dbReference type="PROSITE" id="PS51766"/>
    </source>
</evidence>
<feature type="domain" description="Dockerin" evidence="1">
    <location>
        <begin position="118"/>
        <end position="184"/>
    </location>
</feature>
<name>A0A382E0K6_9ZZZZ</name>
<dbReference type="PROSITE" id="PS51766">
    <property type="entry name" value="DOCKERIN"/>
    <property type="match status" value="1"/>
</dbReference>
<feature type="non-terminal residue" evidence="2">
    <location>
        <position position="1"/>
    </location>
</feature>
<dbReference type="InterPro" id="IPR036439">
    <property type="entry name" value="Dockerin_dom_sf"/>
</dbReference>
<reference evidence="2" key="1">
    <citation type="submission" date="2018-05" db="EMBL/GenBank/DDBJ databases">
        <authorList>
            <person name="Lanie J.A."/>
            <person name="Ng W.-L."/>
            <person name="Kazmierczak K.M."/>
            <person name="Andrzejewski T.M."/>
            <person name="Davidsen T.M."/>
            <person name="Wayne K.J."/>
            <person name="Tettelin H."/>
            <person name="Glass J.I."/>
            <person name="Rusch D."/>
            <person name="Podicherti R."/>
            <person name="Tsui H.-C.T."/>
            <person name="Winkler M.E."/>
        </authorList>
    </citation>
    <scope>NUCLEOTIDE SEQUENCE</scope>
</reference>
<dbReference type="Pfam" id="PF00404">
    <property type="entry name" value="Dockerin_1"/>
    <property type="match status" value="1"/>
</dbReference>
<dbReference type="SUPFAM" id="SSF63446">
    <property type="entry name" value="Type I dockerin domain"/>
    <property type="match status" value="1"/>
</dbReference>
<evidence type="ECO:0000313" key="2">
    <source>
        <dbReference type="EMBL" id="SVB43501.1"/>
    </source>
</evidence>
<organism evidence="2">
    <name type="scientific">marine metagenome</name>
    <dbReference type="NCBI Taxonomy" id="408172"/>
    <lineage>
        <taxon>unclassified sequences</taxon>
        <taxon>metagenomes</taxon>
        <taxon>ecological metagenomes</taxon>
    </lineage>
</organism>
<dbReference type="InterPro" id="IPR002105">
    <property type="entry name" value="Dockerin_1_rpt"/>
</dbReference>
<dbReference type="CDD" id="cd14256">
    <property type="entry name" value="Dockerin_I"/>
    <property type="match status" value="1"/>
</dbReference>
<protein>
    <recommendedName>
        <fullName evidence="1">Dockerin domain-containing protein</fullName>
    </recommendedName>
</protein>
<proteinExistence type="predicted"/>
<accession>A0A382E0K6</accession>
<dbReference type="Gene3D" id="1.10.1330.10">
    <property type="entry name" value="Dockerin domain"/>
    <property type="match status" value="1"/>
</dbReference>